<feature type="transmembrane region" description="Helical" evidence="7">
    <location>
        <begin position="440"/>
        <end position="458"/>
    </location>
</feature>
<keyword evidence="10" id="KW-0560">Oxidoreductase</keyword>
<evidence type="ECO:0000256" key="8">
    <source>
        <dbReference type="SAM" id="SignalP"/>
    </source>
</evidence>
<keyword evidence="7" id="KW-0249">Electron transport</keyword>
<keyword evidence="7" id="KW-0520">NAD</keyword>
<reference evidence="10" key="2">
    <citation type="submission" date="2011-01" db="EMBL/GenBank/DDBJ databases">
        <authorList>
            <person name="McFadden G."/>
        </authorList>
    </citation>
    <scope>NUCLEOTIDE SEQUENCE</scope>
</reference>
<accession>E9NZY6</accession>
<keyword evidence="7" id="KW-0813">Transport</keyword>
<dbReference type="AlphaFoldDB" id="E9NZY6"/>
<keyword evidence="7 10" id="KW-0496">Mitochondrion</keyword>
<feature type="transmembrane region" description="Helical" evidence="7">
    <location>
        <begin position="263"/>
        <end position="281"/>
    </location>
</feature>
<dbReference type="NCBIfam" id="TIGR01972">
    <property type="entry name" value="NDH_I_M"/>
    <property type="match status" value="1"/>
</dbReference>
<dbReference type="InterPro" id="IPR003918">
    <property type="entry name" value="NADH_UbQ_OxRdtase"/>
</dbReference>
<geneLocation type="mitochondrion" evidence="10"/>
<proteinExistence type="inferred from homology"/>
<sequence>MITFLVITPFLGSVFALIMNPAQSRSFSVALSSAIFVTSLSLWVFFDTLDTRYQFTDALPGLGSLGVPLQFGVDGLSLFFILLTTLITPICLAMSPMSKQPPLFYCAFLFMEALLIGAFSALDLVSFYVFFEGVLIPMFILIGVWGSRSRRIRAAYYLFYYTLVGSILMLLGILYMYSELGATSVHILHAHEFTLTEQLILWPLLFVALAVKVPVVPAHVWLPEAHVEAPTAGSVVLAGILLKLGGYGMLRYIIPVLPEATEYYTPLVLTIASVSVIYSSLTTLRQVDLKKIIAYSSVAHMNLGLLGLFSLNTQGVEGSLFLMIGHGVVSSTLFLLVGVLYDRHGTRLLRYYGGLTQVMPAFSALFLFFSLANMGLPGTSNFVGEILVFLGLIARSPVSAVISAWGMVLGAGYSLWLFNRICLGTLKIKHLSSFADLTQFELYIITFMCVLSIILGVYPSPALDILHAPTLYTLRV</sequence>
<dbReference type="InterPro" id="IPR010227">
    <property type="entry name" value="NADH_Q_OxRdtase_chainM/4"/>
</dbReference>
<feature type="signal peptide" evidence="8">
    <location>
        <begin position="1"/>
        <end position="16"/>
    </location>
</feature>
<feature type="transmembrane region" description="Helical" evidence="7">
    <location>
        <begin position="352"/>
        <end position="372"/>
    </location>
</feature>
<evidence type="ECO:0000313" key="10">
    <source>
        <dbReference type="EMBL" id="ADV41833.1"/>
    </source>
</evidence>
<comment type="subcellular location">
    <subcellularLocation>
        <location evidence="2">Membrane</location>
        <topology evidence="2">Multi-pass membrane protein</topology>
    </subcellularLocation>
    <subcellularLocation>
        <location evidence="7">Mitochondrion membrane</location>
        <topology evidence="7">Multi-pass membrane protein</topology>
    </subcellularLocation>
</comment>
<feature type="transmembrane region" description="Helical" evidence="7">
    <location>
        <begin position="392"/>
        <end position="419"/>
    </location>
</feature>
<evidence type="ECO:0000256" key="3">
    <source>
        <dbReference type="ARBA" id="ARBA00009025"/>
    </source>
</evidence>
<evidence type="ECO:0000256" key="1">
    <source>
        <dbReference type="ARBA" id="ARBA00003257"/>
    </source>
</evidence>
<dbReference type="PANTHER" id="PTHR43507:SF1">
    <property type="entry name" value="NADH-UBIQUINONE OXIDOREDUCTASE CHAIN 4"/>
    <property type="match status" value="1"/>
</dbReference>
<feature type="transmembrane region" description="Helical" evidence="7">
    <location>
        <begin position="26"/>
        <end position="46"/>
    </location>
</feature>
<dbReference type="PRINTS" id="PR01437">
    <property type="entry name" value="NUOXDRDTASE4"/>
</dbReference>
<name>E9NZY6_BIGNA</name>
<evidence type="ECO:0000256" key="7">
    <source>
        <dbReference type="RuleBase" id="RU003297"/>
    </source>
</evidence>
<dbReference type="GO" id="GO:0048039">
    <property type="term" value="F:ubiquinone binding"/>
    <property type="evidence" value="ECO:0007669"/>
    <property type="project" value="TreeGrafter"/>
</dbReference>
<dbReference type="PANTHER" id="PTHR43507">
    <property type="entry name" value="NADH-UBIQUINONE OXIDOREDUCTASE CHAIN 4"/>
    <property type="match status" value="1"/>
</dbReference>
<keyword evidence="8" id="KW-0732">Signal</keyword>
<feature type="domain" description="NADH:quinone oxidoreductase/Mrp antiporter transmembrane" evidence="9">
    <location>
        <begin position="121"/>
        <end position="403"/>
    </location>
</feature>
<dbReference type="EMBL" id="HQ840955">
    <property type="protein sequence ID" value="ADV41833.1"/>
    <property type="molecule type" value="Genomic_DNA"/>
</dbReference>
<feature type="transmembrane region" description="Helical" evidence="7">
    <location>
        <begin position="127"/>
        <end position="146"/>
    </location>
</feature>
<reference evidence="10" key="1">
    <citation type="submission" date="2011-01" db="EMBL/GenBank/DDBJ databases">
        <authorList>
            <person name="Burger G."/>
        </authorList>
    </citation>
    <scope>NUCLEOTIDE SEQUENCE</scope>
</reference>
<keyword evidence="7" id="KW-0679">Respiratory chain</keyword>
<evidence type="ECO:0000256" key="4">
    <source>
        <dbReference type="ARBA" id="ARBA00022692"/>
    </source>
</evidence>
<protein>
    <recommendedName>
        <fullName evidence="7">NADH-ubiquinone oxidoreductase chain 4</fullName>
        <ecNumber evidence="7">7.1.1.2</ecNumber>
    </recommendedName>
</protein>
<dbReference type="GO" id="GO:0031966">
    <property type="term" value="C:mitochondrial membrane"/>
    <property type="evidence" value="ECO:0007669"/>
    <property type="project" value="UniProtKB-SubCell"/>
</dbReference>
<gene>
    <name evidence="10" type="primary">nad4</name>
</gene>
<keyword evidence="5 7" id="KW-1133">Transmembrane helix</keyword>
<dbReference type="GO" id="GO:0008137">
    <property type="term" value="F:NADH dehydrogenase (ubiquinone) activity"/>
    <property type="evidence" value="ECO:0007669"/>
    <property type="project" value="UniProtKB-UniRule"/>
</dbReference>
<evidence type="ECO:0000256" key="2">
    <source>
        <dbReference type="ARBA" id="ARBA00004141"/>
    </source>
</evidence>
<evidence type="ECO:0000256" key="5">
    <source>
        <dbReference type="ARBA" id="ARBA00022989"/>
    </source>
</evidence>
<comment type="function">
    <text evidence="1">Core subunit of the mitochondrial membrane respiratory chain NADH dehydrogenase (Complex I) that is believed to belong to the minimal assembly required for catalysis. Complex I functions in the transfer of electrons from NADH to the respiratory chain. The immediate electron acceptor for the enzyme is believed to be ubiquinone.</text>
</comment>
<feature type="transmembrane region" description="Helical" evidence="7">
    <location>
        <begin position="102"/>
        <end position="121"/>
    </location>
</feature>
<keyword evidence="7" id="KW-0830">Ubiquinone</keyword>
<organism evidence="10">
    <name type="scientific">Bigelowiella natans</name>
    <name type="common">Pedinomonas minutissima</name>
    <name type="synonym">Chlorarachnion sp. (strain CCMP621)</name>
    <dbReference type="NCBI Taxonomy" id="227086"/>
    <lineage>
        <taxon>Eukaryota</taxon>
        <taxon>Sar</taxon>
        <taxon>Rhizaria</taxon>
        <taxon>Cercozoa</taxon>
        <taxon>Chlorarachniophyceae</taxon>
        <taxon>Bigelowiella</taxon>
    </lineage>
</organism>
<feature type="transmembrane region" description="Helical" evidence="7">
    <location>
        <begin position="234"/>
        <end position="257"/>
    </location>
</feature>
<dbReference type="InterPro" id="IPR001750">
    <property type="entry name" value="ND/Mrp_TM"/>
</dbReference>
<comment type="similarity">
    <text evidence="3 7">Belongs to the complex I subunit 4 family.</text>
</comment>
<feature type="transmembrane region" description="Helical" evidence="7">
    <location>
        <begin position="77"/>
        <end position="95"/>
    </location>
</feature>
<evidence type="ECO:0000256" key="6">
    <source>
        <dbReference type="ARBA" id="ARBA00023136"/>
    </source>
</evidence>
<feature type="transmembrane region" description="Helical" evidence="7">
    <location>
        <begin position="318"/>
        <end position="340"/>
    </location>
</feature>
<comment type="function">
    <text evidence="7">Core subunit of the mitochondrial membrane respiratory chain NADH dehydrogenase (Complex I) which catalyzes electron transfer from NADH through the respiratory chain, using ubiquinone as an electron acceptor. Essential for the catalytic activity and assembly of complex I.</text>
</comment>
<feature type="chain" id="PRO_5003244894" description="NADH-ubiquinone oxidoreductase chain 4" evidence="8">
    <location>
        <begin position="17"/>
        <end position="476"/>
    </location>
</feature>
<dbReference type="GO" id="GO:0042773">
    <property type="term" value="P:ATP synthesis coupled electron transport"/>
    <property type="evidence" value="ECO:0007669"/>
    <property type="project" value="InterPro"/>
</dbReference>
<dbReference type="Pfam" id="PF00361">
    <property type="entry name" value="Proton_antipo_M"/>
    <property type="match status" value="1"/>
</dbReference>
<feature type="transmembrane region" description="Helical" evidence="7">
    <location>
        <begin position="198"/>
        <end position="222"/>
    </location>
</feature>
<comment type="catalytic activity">
    <reaction evidence="7">
        <text>a ubiquinone + NADH + 5 H(+)(in) = a ubiquinol + NAD(+) + 4 H(+)(out)</text>
        <dbReference type="Rhea" id="RHEA:29091"/>
        <dbReference type="Rhea" id="RHEA-COMP:9565"/>
        <dbReference type="Rhea" id="RHEA-COMP:9566"/>
        <dbReference type="ChEBI" id="CHEBI:15378"/>
        <dbReference type="ChEBI" id="CHEBI:16389"/>
        <dbReference type="ChEBI" id="CHEBI:17976"/>
        <dbReference type="ChEBI" id="CHEBI:57540"/>
        <dbReference type="ChEBI" id="CHEBI:57945"/>
        <dbReference type="EC" id="7.1.1.2"/>
    </reaction>
</comment>
<feature type="transmembrane region" description="Helical" evidence="7">
    <location>
        <begin position="158"/>
        <end position="178"/>
    </location>
</feature>
<keyword evidence="4 7" id="KW-0812">Transmembrane</keyword>
<keyword evidence="6 7" id="KW-0472">Membrane</keyword>
<dbReference type="GO" id="GO:0015990">
    <property type="term" value="P:electron transport coupled proton transport"/>
    <property type="evidence" value="ECO:0007669"/>
    <property type="project" value="TreeGrafter"/>
</dbReference>
<evidence type="ECO:0000259" key="9">
    <source>
        <dbReference type="Pfam" id="PF00361"/>
    </source>
</evidence>
<dbReference type="EC" id="7.1.1.2" evidence="7"/>
<feature type="transmembrane region" description="Helical" evidence="7">
    <location>
        <begin position="293"/>
        <end position="312"/>
    </location>
</feature>
<dbReference type="GO" id="GO:0003954">
    <property type="term" value="F:NADH dehydrogenase activity"/>
    <property type="evidence" value="ECO:0007669"/>
    <property type="project" value="TreeGrafter"/>
</dbReference>